<name>A0ABD5NRS1_9EURY</name>
<dbReference type="Pfam" id="PF19129">
    <property type="entry name" value="DUF5812"/>
    <property type="match status" value="1"/>
</dbReference>
<gene>
    <name evidence="1" type="ORF">ACFOUR_15620</name>
</gene>
<keyword evidence="2" id="KW-1185">Reference proteome</keyword>
<organism evidence="1 2">
    <name type="scientific">Halovivax cerinus</name>
    <dbReference type="NCBI Taxonomy" id="1487865"/>
    <lineage>
        <taxon>Archaea</taxon>
        <taxon>Methanobacteriati</taxon>
        <taxon>Methanobacteriota</taxon>
        <taxon>Stenosarchaea group</taxon>
        <taxon>Halobacteria</taxon>
        <taxon>Halobacteriales</taxon>
        <taxon>Natrialbaceae</taxon>
        <taxon>Halovivax</taxon>
    </lineage>
</organism>
<dbReference type="Proteomes" id="UP001595846">
    <property type="component" value="Unassembled WGS sequence"/>
</dbReference>
<dbReference type="RefSeq" id="WP_256533304.1">
    <property type="nucleotide sequence ID" value="NZ_CP101824.1"/>
</dbReference>
<reference evidence="1 2" key="1">
    <citation type="journal article" date="2019" name="Int. J. Syst. Evol. Microbiol.">
        <title>The Global Catalogue of Microorganisms (GCM) 10K type strain sequencing project: providing services to taxonomists for standard genome sequencing and annotation.</title>
        <authorList>
            <consortium name="The Broad Institute Genomics Platform"/>
            <consortium name="The Broad Institute Genome Sequencing Center for Infectious Disease"/>
            <person name="Wu L."/>
            <person name="Ma J."/>
        </authorList>
    </citation>
    <scope>NUCLEOTIDE SEQUENCE [LARGE SCALE GENOMIC DNA]</scope>
    <source>
        <strain evidence="1 2">IBRC-M 10256</strain>
    </source>
</reference>
<evidence type="ECO:0000313" key="1">
    <source>
        <dbReference type="EMBL" id="MFC3959791.1"/>
    </source>
</evidence>
<dbReference type="GeneID" id="73902417"/>
<evidence type="ECO:0000313" key="2">
    <source>
        <dbReference type="Proteomes" id="UP001595846"/>
    </source>
</evidence>
<protein>
    <submittedName>
        <fullName evidence="1">DUF5812 family protein</fullName>
    </submittedName>
</protein>
<proteinExistence type="predicted"/>
<accession>A0ABD5NRS1</accession>
<dbReference type="AlphaFoldDB" id="A0ABD5NRS1"/>
<dbReference type="EMBL" id="JBHSAQ010000013">
    <property type="protein sequence ID" value="MFC3959791.1"/>
    <property type="molecule type" value="Genomic_DNA"/>
</dbReference>
<sequence>MTDPTESEPVAGTFVVTHADEDSAVLRDVETARVHTLSANPDLEAHEVIEATVAPEPPLSVTWTIDELDARRTVDVLDSDLSPTTHEREIAADQAVGDLERVERAGTGELHVLSVPPDETENAAADVLDDLETVARAARLDAVRVEVRRDSDEGVLSVRYLPD</sequence>
<dbReference type="InterPro" id="IPR043850">
    <property type="entry name" value="DUF5812"/>
</dbReference>
<comment type="caution">
    <text evidence="1">The sequence shown here is derived from an EMBL/GenBank/DDBJ whole genome shotgun (WGS) entry which is preliminary data.</text>
</comment>